<comment type="caution">
    <text evidence="1">The sequence shown here is derived from an EMBL/GenBank/DDBJ whole genome shotgun (WGS) entry which is preliminary data.</text>
</comment>
<protein>
    <submittedName>
        <fullName evidence="1">Uncharacterized protein</fullName>
    </submittedName>
</protein>
<gene>
    <name evidence="1" type="ORF">HMF3257_22020</name>
</gene>
<dbReference type="AlphaFoldDB" id="A0A327NP41"/>
<evidence type="ECO:0000313" key="1">
    <source>
        <dbReference type="EMBL" id="RAI76189.1"/>
    </source>
</evidence>
<dbReference type="Proteomes" id="UP000249016">
    <property type="component" value="Unassembled WGS sequence"/>
</dbReference>
<proteinExistence type="predicted"/>
<organism evidence="1 2">
    <name type="scientific">Spirosoma telluris</name>
    <dbReference type="NCBI Taxonomy" id="2183553"/>
    <lineage>
        <taxon>Bacteria</taxon>
        <taxon>Pseudomonadati</taxon>
        <taxon>Bacteroidota</taxon>
        <taxon>Cytophagia</taxon>
        <taxon>Cytophagales</taxon>
        <taxon>Cytophagaceae</taxon>
        <taxon>Spirosoma</taxon>
    </lineage>
</organism>
<evidence type="ECO:0000313" key="2">
    <source>
        <dbReference type="Proteomes" id="UP000249016"/>
    </source>
</evidence>
<dbReference type="EMBL" id="QLII01000001">
    <property type="protein sequence ID" value="RAI76189.1"/>
    <property type="molecule type" value="Genomic_DNA"/>
</dbReference>
<dbReference type="RefSeq" id="WP_111345509.1">
    <property type="nucleotide sequence ID" value="NZ_QLII01000001.1"/>
</dbReference>
<name>A0A327NP41_9BACT</name>
<sequence>MNYGTLTNLVYAENKPYEPKIGDGATLICWSDRRAYTVIDVKKTYLLVTRDIVERTDRNFEKGPQEYLYETDINAIPQRANLRKDGNYYLGGQVLKVGYRNEYEDPTF</sequence>
<dbReference type="OrthoDB" id="959296at2"/>
<accession>A0A327NP41</accession>
<keyword evidence="2" id="KW-1185">Reference proteome</keyword>
<reference evidence="1 2" key="1">
    <citation type="submission" date="2018-06" db="EMBL/GenBank/DDBJ databases">
        <title>Spirosoma sp. HMF3257 Genome sequencing and assembly.</title>
        <authorList>
            <person name="Kang H."/>
            <person name="Cha I."/>
            <person name="Kim H."/>
            <person name="Kang J."/>
            <person name="Joh K."/>
        </authorList>
    </citation>
    <scope>NUCLEOTIDE SEQUENCE [LARGE SCALE GENOMIC DNA]</scope>
    <source>
        <strain evidence="1 2">HMF3257</strain>
    </source>
</reference>